<dbReference type="Proteomes" id="UP000627446">
    <property type="component" value="Unassembled WGS sequence"/>
</dbReference>
<organism evidence="2 3">
    <name type="scientific">Undibacterium nitidum</name>
    <dbReference type="NCBI Taxonomy" id="2762298"/>
    <lineage>
        <taxon>Bacteria</taxon>
        <taxon>Pseudomonadati</taxon>
        <taxon>Pseudomonadota</taxon>
        <taxon>Betaproteobacteria</taxon>
        <taxon>Burkholderiales</taxon>
        <taxon>Oxalobacteraceae</taxon>
        <taxon>Undibacterium</taxon>
    </lineage>
</organism>
<dbReference type="AlphaFoldDB" id="A0A923HP68"/>
<dbReference type="RefSeq" id="WP_186916334.1">
    <property type="nucleotide sequence ID" value="NZ_JACOFZ010000003.1"/>
</dbReference>
<keyword evidence="3" id="KW-1185">Reference proteome</keyword>
<sequence>MDSLEFTVIGLNFVIIVVGYLVIYPKFAGNSFKKIAQCDLVATALSLLIVGSQCWNTAYAFNMFLFEANWFWFTVITYLLIEIPFMQWYFKKHGVDIDIER</sequence>
<protein>
    <submittedName>
        <fullName evidence="2">Uncharacterized protein</fullName>
    </submittedName>
</protein>
<evidence type="ECO:0000313" key="2">
    <source>
        <dbReference type="EMBL" id="MBC3882013.1"/>
    </source>
</evidence>
<name>A0A923HP68_9BURK</name>
<evidence type="ECO:0000256" key="1">
    <source>
        <dbReference type="SAM" id="Phobius"/>
    </source>
</evidence>
<feature type="transmembrane region" description="Helical" evidence="1">
    <location>
        <begin position="36"/>
        <end position="58"/>
    </location>
</feature>
<accession>A0A923HP68</accession>
<gene>
    <name evidence="2" type="ORF">H8K36_11540</name>
</gene>
<feature type="transmembrane region" description="Helical" evidence="1">
    <location>
        <begin position="70"/>
        <end position="90"/>
    </location>
</feature>
<comment type="caution">
    <text evidence="2">The sequence shown here is derived from an EMBL/GenBank/DDBJ whole genome shotgun (WGS) entry which is preliminary data.</text>
</comment>
<proteinExistence type="predicted"/>
<keyword evidence="1" id="KW-1133">Transmembrane helix</keyword>
<reference evidence="2" key="1">
    <citation type="submission" date="2020-08" db="EMBL/GenBank/DDBJ databases">
        <title>Novel species isolated from subtropical streams in China.</title>
        <authorList>
            <person name="Lu H."/>
        </authorList>
    </citation>
    <scope>NUCLEOTIDE SEQUENCE</scope>
    <source>
        <strain evidence="2">LX22W</strain>
    </source>
</reference>
<feature type="transmembrane region" description="Helical" evidence="1">
    <location>
        <begin position="6"/>
        <end position="24"/>
    </location>
</feature>
<evidence type="ECO:0000313" key="3">
    <source>
        <dbReference type="Proteomes" id="UP000627446"/>
    </source>
</evidence>
<keyword evidence="1" id="KW-0812">Transmembrane</keyword>
<dbReference type="EMBL" id="JACOFZ010000003">
    <property type="protein sequence ID" value="MBC3882013.1"/>
    <property type="molecule type" value="Genomic_DNA"/>
</dbReference>
<keyword evidence="1" id="KW-0472">Membrane</keyword>